<dbReference type="Proteomes" id="UP000273898">
    <property type="component" value="Unassembled WGS sequence"/>
</dbReference>
<dbReference type="AlphaFoldDB" id="A0A497YAM8"/>
<accession>A0A497YAM8</accession>
<evidence type="ECO:0000313" key="1">
    <source>
        <dbReference type="EMBL" id="RLJ80255.1"/>
    </source>
</evidence>
<dbReference type="EMBL" id="RCCK01000010">
    <property type="protein sequence ID" value="RLJ80255.1"/>
    <property type="molecule type" value="Genomic_DNA"/>
</dbReference>
<comment type="caution">
    <text evidence="1">The sequence shown here is derived from an EMBL/GenBank/DDBJ whole genome shotgun (WGS) entry which is preliminary data.</text>
</comment>
<reference evidence="1 2" key="1">
    <citation type="submission" date="2018-10" db="EMBL/GenBank/DDBJ databases">
        <title>Genomic Encyclopedia of Archaeal and Bacterial Type Strains, Phase II (KMG-II): from individual species to whole genera.</title>
        <authorList>
            <person name="Goeker M."/>
        </authorList>
    </citation>
    <scope>NUCLEOTIDE SEQUENCE [LARGE SCALE GENOMIC DNA]</scope>
    <source>
        <strain evidence="1 2">DSM 19624</strain>
    </source>
</reference>
<evidence type="ECO:0000313" key="2">
    <source>
        <dbReference type="Proteomes" id="UP000273898"/>
    </source>
</evidence>
<gene>
    <name evidence="1" type="ORF">BCL90_1006</name>
</gene>
<sequence length="41" mass="4738">MMKGNKIVIDLVICTLYAPEARAVYVLKQEIMRFPRIKIAT</sequence>
<protein>
    <submittedName>
        <fullName evidence="1">Uncharacterized protein</fullName>
    </submittedName>
</protein>
<proteinExistence type="predicted"/>
<name>A0A497YAM8_9SPHI</name>
<organism evidence="1 2">
    <name type="scientific">Pedobacter alluvionis</name>
    <dbReference type="NCBI Taxonomy" id="475253"/>
    <lineage>
        <taxon>Bacteria</taxon>
        <taxon>Pseudomonadati</taxon>
        <taxon>Bacteroidota</taxon>
        <taxon>Sphingobacteriia</taxon>
        <taxon>Sphingobacteriales</taxon>
        <taxon>Sphingobacteriaceae</taxon>
        <taxon>Pedobacter</taxon>
    </lineage>
</organism>